<dbReference type="OrthoDB" id="5957452at2759"/>
<feature type="domain" description="ARID" evidence="5">
    <location>
        <begin position="533"/>
        <end position="625"/>
    </location>
</feature>
<feature type="compositionally biased region" description="Low complexity" evidence="4">
    <location>
        <begin position="833"/>
        <end position="845"/>
    </location>
</feature>
<feature type="region of interest" description="Disordered" evidence="4">
    <location>
        <begin position="412"/>
        <end position="431"/>
    </location>
</feature>
<feature type="compositionally biased region" description="Basic and acidic residues" evidence="4">
    <location>
        <begin position="489"/>
        <end position="506"/>
    </location>
</feature>
<dbReference type="InterPro" id="IPR001606">
    <property type="entry name" value="ARID_dom"/>
</dbReference>
<protein>
    <submittedName>
        <fullName evidence="7">Uncharacterized protein LOC116299183</fullName>
    </submittedName>
</protein>
<evidence type="ECO:0000313" key="6">
    <source>
        <dbReference type="Proteomes" id="UP000515163"/>
    </source>
</evidence>
<name>A0A6P8ICU4_ACTTE</name>
<dbReference type="KEGG" id="aten:116299183"/>
<dbReference type="SMART" id="SM01014">
    <property type="entry name" value="ARID"/>
    <property type="match status" value="1"/>
</dbReference>
<feature type="compositionally biased region" description="Basic and acidic residues" evidence="4">
    <location>
        <begin position="1208"/>
        <end position="1226"/>
    </location>
</feature>
<evidence type="ECO:0000313" key="7">
    <source>
        <dbReference type="RefSeq" id="XP_031563672.1"/>
    </source>
</evidence>
<feature type="compositionally biased region" description="Acidic residues" evidence="4">
    <location>
        <begin position="280"/>
        <end position="290"/>
    </location>
</feature>
<feature type="region of interest" description="Disordered" evidence="4">
    <location>
        <begin position="1201"/>
        <end position="1232"/>
    </location>
</feature>
<reference evidence="7" key="1">
    <citation type="submission" date="2025-08" db="UniProtKB">
        <authorList>
            <consortium name="RefSeq"/>
        </authorList>
    </citation>
    <scope>IDENTIFICATION</scope>
    <source>
        <tissue evidence="7">Tentacle</tissue>
    </source>
</reference>
<dbReference type="InterPro" id="IPR036431">
    <property type="entry name" value="ARID_dom_sf"/>
</dbReference>
<dbReference type="PROSITE" id="PS51011">
    <property type="entry name" value="ARID"/>
    <property type="match status" value="1"/>
</dbReference>
<dbReference type="Gene3D" id="2.30.30.490">
    <property type="match status" value="1"/>
</dbReference>
<dbReference type="InParanoid" id="A0A6P8ICU4"/>
<accession>A0A6P8ICU4</accession>
<dbReference type="CDD" id="cd16869">
    <property type="entry name" value="ARID_ARID5"/>
    <property type="match status" value="1"/>
</dbReference>
<feature type="compositionally biased region" description="Polar residues" evidence="4">
    <location>
        <begin position="982"/>
        <end position="1004"/>
    </location>
</feature>
<dbReference type="GeneID" id="116299183"/>
<feature type="compositionally biased region" description="Polar residues" evidence="4">
    <location>
        <begin position="952"/>
        <end position="961"/>
    </location>
</feature>
<dbReference type="GO" id="GO:0005634">
    <property type="term" value="C:nucleus"/>
    <property type="evidence" value="ECO:0007669"/>
    <property type="project" value="TreeGrafter"/>
</dbReference>
<keyword evidence="1" id="KW-0805">Transcription regulation</keyword>
<keyword evidence="6" id="KW-1185">Reference proteome</keyword>
<feature type="region of interest" description="Disordered" evidence="4">
    <location>
        <begin position="475"/>
        <end position="506"/>
    </location>
</feature>
<feature type="compositionally biased region" description="Polar residues" evidence="4">
    <location>
        <begin position="630"/>
        <end position="694"/>
    </location>
</feature>
<dbReference type="FunFam" id="1.10.150.60:FF:000015">
    <property type="entry name" value="AT-rich interactive domain-containing protein 5B"/>
    <property type="match status" value="1"/>
</dbReference>
<evidence type="ECO:0000259" key="5">
    <source>
        <dbReference type="PROSITE" id="PS51011"/>
    </source>
</evidence>
<dbReference type="GO" id="GO:0000976">
    <property type="term" value="F:transcription cis-regulatory region binding"/>
    <property type="evidence" value="ECO:0007669"/>
    <property type="project" value="TreeGrafter"/>
</dbReference>
<dbReference type="InterPro" id="IPR051232">
    <property type="entry name" value="ARID/SWI1_ChromRemod"/>
</dbReference>
<keyword evidence="3" id="KW-0539">Nucleus</keyword>
<feature type="region of interest" description="Disordered" evidence="4">
    <location>
        <begin position="275"/>
        <end position="303"/>
    </location>
</feature>
<feature type="compositionally biased region" description="Low complexity" evidence="4">
    <location>
        <begin position="695"/>
        <end position="708"/>
    </location>
</feature>
<evidence type="ECO:0000256" key="4">
    <source>
        <dbReference type="SAM" id="MobiDB-lite"/>
    </source>
</evidence>
<feature type="compositionally biased region" description="Polar residues" evidence="4">
    <location>
        <begin position="418"/>
        <end position="431"/>
    </location>
</feature>
<feature type="region of interest" description="Disordered" evidence="4">
    <location>
        <begin position="921"/>
        <end position="1021"/>
    </location>
</feature>
<evidence type="ECO:0000256" key="1">
    <source>
        <dbReference type="ARBA" id="ARBA00023015"/>
    </source>
</evidence>
<gene>
    <name evidence="7" type="primary">LOC116299183</name>
</gene>
<sequence>MNDTQVQWIGSSCGRHGSYTFYKGFKINSRGKEKSYCLGEFYFVRNSEDRPICIAELQLIWHDASIDSKLASARLYFKPENTPLGRHSIHGKDELLYADQKVIIKCEDMAQWECSGSSWTTGLIPTLETDFVPMKDVCIDKYTGKPENKYRLQNTPTTDDTPTEKIIILTFQAYCRYIALQKRLLTGITVAKSEITSLGGIIAPSKSTKIVFCRDCFSCPDLDQFHLSGEHKAPVLKGRPRKKKIRSSTLAKELKRKRFLADLERVKKNLPSKKIKLSESEEGTESDLSEESSKSYESMDEDKPCVAVETPLNKIRQPNGFLHMKIKQEAKVISISENELKNTIPPPLVPTSKVKLVPALPPPLQKIIKIQTESSVVPKVDAGPPPLYPAAVQKIESVKKTSQSVPRLLPRVDVPGNNRMQGNEISSSSSKAYTAIKSRSIGLASSSASPTTTGTKPEMSTCNGMKSVDPLCNTGKQTLVDGKSSRVQPSDDMKMEGKENQQDSNKADVMIKTKKKRIRQPCNVKELNEEFADEDEKYFMRSLREFMKSRDTPISKIPALGFKRVNLWTMYNTAQKLGGYDMVTSKRLWRQVYDALGGSTTITSAATYTRRHYERLLLPYETYVRSQLNNKKGLPEQTQLPNTSSGQDSTSKGHPINSTNQAGTTTIDENNSVTKDSKTQSSHDNQRGTDSQPITATSNNNNSTLASLKASNDNTDLIKQSGSTKANAPVTTDSKLLIKNNISRHSASSSVVKVKPNGVIAPYSVSVQNIKKNNVTSSSFVVVTKSINDQSAPLIRSSTIALPKTSSASTLINKLDTHGSSNVIQNGTTVTPRTTAHESASSHSSRTIIIKTPVKNPTPETYPLSIKHEAVKVVQVQNPQNHSIGPPQQQVSVTSPKIYLPQKQSSQSNTSKENVGHRVNYMTKSGHPVSNEEGRTFAREKAYEPEKRSSEPTRTAAQNSSNHKRELKHVGEPIYQDHTPHHQTGNVRDSRTYEASSQQNIGRSSNKRRAQNDFIASDEMKRKIPDEGFPHRVVCHNQGEPIAKRRKTPSPSLTKVTNQPQDVIQDVTTQSHGTCHLAYRQNDAIYSSCHTIKAHDDGCGKLYNAHAGFNQGIQNERKVSHLEQIPVQQTNFQKEVVDLTESSVAKTSASDPIAYPKPSKSPSYTRITHTKQQYLVEDSCQRTEPRLYGNVHNTRVNQSKNLTASLGHPEDKQSKDSHLSRGHYKETYPNPQHNFRLVEEVKLPMSVERKQSKVKVEQNQLNSEVHRTITHRTFAESPDEHFQEWRRRQGMTQYPAYITVNQNEQTRRSSITEQPVTMCPHTPPIESRYLYVQENGAMHPRVIEEVPLILSSKPGMYYQEDSFYSGVPFYHGGWNTAGVADGVTFKGDPETISNNSHLRSSSCIFMPTSQMFGSAVPIAPLSPPVLNQDNVMSGQETVSIHPHLLMTSSYSHNHQMVSQNPTRPLHSYT</sequence>
<evidence type="ECO:0000256" key="3">
    <source>
        <dbReference type="ARBA" id="ARBA00023242"/>
    </source>
</evidence>
<dbReference type="Proteomes" id="UP000515163">
    <property type="component" value="Unplaced"/>
</dbReference>
<dbReference type="SUPFAM" id="SSF46774">
    <property type="entry name" value="ARID-like"/>
    <property type="match status" value="1"/>
</dbReference>
<evidence type="ECO:0000256" key="2">
    <source>
        <dbReference type="ARBA" id="ARBA00023163"/>
    </source>
</evidence>
<dbReference type="Gene3D" id="1.10.150.60">
    <property type="entry name" value="ARID DNA-binding domain"/>
    <property type="match status" value="1"/>
</dbReference>
<dbReference type="RefSeq" id="XP_031563672.1">
    <property type="nucleotide sequence ID" value="XM_031707812.1"/>
</dbReference>
<feature type="compositionally biased region" description="Polar residues" evidence="4">
    <location>
        <begin position="823"/>
        <end position="832"/>
    </location>
</feature>
<dbReference type="PANTHER" id="PTHR13964:SF44">
    <property type="entry name" value="ARID DOMAIN-CONTAINING PROTEIN"/>
    <property type="match status" value="1"/>
</dbReference>
<dbReference type="Pfam" id="PF01388">
    <property type="entry name" value="ARID"/>
    <property type="match status" value="1"/>
</dbReference>
<feature type="compositionally biased region" description="Basic and acidic residues" evidence="4">
    <location>
        <begin position="930"/>
        <end position="951"/>
    </location>
</feature>
<organism evidence="6 7">
    <name type="scientific">Actinia tenebrosa</name>
    <name type="common">Australian red waratah sea anemone</name>
    <dbReference type="NCBI Taxonomy" id="6105"/>
    <lineage>
        <taxon>Eukaryota</taxon>
        <taxon>Metazoa</taxon>
        <taxon>Cnidaria</taxon>
        <taxon>Anthozoa</taxon>
        <taxon>Hexacorallia</taxon>
        <taxon>Actiniaria</taxon>
        <taxon>Actiniidae</taxon>
        <taxon>Actinia</taxon>
    </lineage>
</organism>
<keyword evidence="2" id="KW-0804">Transcription</keyword>
<dbReference type="InterPro" id="IPR043151">
    <property type="entry name" value="BAH_sf"/>
</dbReference>
<dbReference type="PANTHER" id="PTHR13964">
    <property type="entry name" value="RBP-RELATED"/>
    <property type="match status" value="1"/>
</dbReference>
<feature type="region of interest" description="Disordered" evidence="4">
    <location>
        <begin position="823"/>
        <end position="845"/>
    </location>
</feature>
<dbReference type="SMART" id="SM00501">
    <property type="entry name" value="BRIGHT"/>
    <property type="match status" value="1"/>
</dbReference>
<proteinExistence type="predicted"/>
<feature type="region of interest" description="Disordered" evidence="4">
    <location>
        <begin position="630"/>
        <end position="708"/>
    </location>
</feature>
<dbReference type="GO" id="GO:0006357">
    <property type="term" value="P:regulation of transcription by RNA polymerase II"/>
    <property type="evidence" value="ECO:0007669"/>
    <property type="project" value="TreeGrafter"/>
</dbReference>